<evidence type="ECO:0000256" key="1">
    <source>
        <dbReference type="ARBA" id="ARBA00004651"/>
    </source>
</evidence>
<feature type="transmembrane region" description="Helical" evidence="9">
    <location>
        <begin position="146"/>
        <end position="164"/>
    </location>
</feature>
<dbReference type="Pfam" id="PF02028">
    <property type="entry name" value="BCCT"/>
    <property type="match status" value="1"/>
</dbReference>
<feature type="transmembrane region" description="Helical" evidence="9">
    <location>
        <begin position="54"/>
        <end position="72"/>
    </location>
</feature>
<keyword evidence="3" id="KW-0813">Transport</keyword>
<evidence type="ECO:0000256" key="8">
    <source>
        <dbReference type="SAM" id="MobiDB-lite"/>
    </source>
</evidence>
<dbReference type="RefSeq" id="WP_071472842.1">
    <property type="nucleotide sequence ID" value="NZ_MDKE01000022.1"/>
</dbReference>
<feature type="transmembrane region" description="Helical" evidence="9">
    <location>
        <begin position="431"/>
        <end position="458"/>
    </location>
</feature>
<feature type="transmembrane region" description="Helical" evidence="9">
    <location>
        <begin position="12"/>
        <end position="34"/>
    </location>
</feature>
<keyword evidence="5 9" id="KW-0812">Transmembrane</keyword>
<evidence type="ECO:0000256" key="2">
    <source>
        <dbReference type="ARBA" id="ARBA00005658"/>
    </source>
</evidence>
<evidence type="ECO:0000256" key="9">
    <source>
        <dbReference type="SAM" id="Phobius"/>
    </source>
</evidence>
<comment type="caution">
    <text evidence="10">The sequence shown here is derived from an EMBL/GenBank/DDBJ whole genome shotgun (WGS) entry which is preliminary data.</text>
</comment>
<dbReference type="GO" id="GO:0005886">
    <property type="term" value="C:plasma membrane"/>
    <property type="evidence" value="ECO:0007669"/>
    <property type="project" value="UniProtKB-SubCell"/>
</dbReference>
<dbReference type="Proteomes" id="UP000243073">
    <property type="component" value="Unassembled WGS sequence"/>
</dbReference>
<feature type="transmembrane region" description="Helical" evidence="9">
    <location>
        <begin position="92"/>
        <end position="113"/>
    </location>
</feature>
<evidence type="ECO:0000256" key="4">
    <source>
        <dbReference type="ARBA" id="ARBA00022475"/>
    </source>
</evidence>
<feature type="transmembrane region" description="Helical" evidence="9">
    <location>
        <begin position="225"/>
        <end position="251"/>
    </location>
</feature>
<evidence type="ECO:0000313" key="10">
    <source>
        <dbReference type="EMBL" id="OIN09174.1"/>
    </source>
</evidence>
<name>A0A1J4QDP1_9GAMM</name>
<dbReference type="PANTHER" id="PTHR30047:SF7">
    <property type="entry name" value="HIGH-AFFINITY CHOLINE TRANSPORT PROTEIN"/>
    <property type="match status" value="1"/>
</dbReference>
<keyword evidence="6 9" id="KW-1133">Transmembrane helix</keyword>
<keyword evidence="4" id="KW-1003">Cell membrane</keyword>
<evidence type="ECO:0000256" key="7">
    <source>
        <dbReference type="ARBA" id="ARBA00023136"/>
    </source>
</evidence>
<reference evidence="10 11" key="1">
    <citation type="submission" date="2016-07" db="EMBL/GenBank/DDBJ databases">
        <title>Draft Genome Sequence of Oceanisphaera psychrotolerans, isolated from coastal sediment samples.</title>
        <authorList>
            <person name="Zhuo S."/>
            <person name="Ruan Z."/>
        </authorList>
    </citation>
    <scope>NUCLEOTIDE SEQUENCE [LARGE SCALE GENOMIC DNA]</scope>
    <source>
        <strain evidence="10 11">LAM-WHM-ZC</strain>
    </source>
</reference>
<dbReference type="InterPro" id="IPR000060">
    <property type="entry name" value="BCCT_transptr"/>
</dbReference>
<feature type="transmembrane region" description="Helical" evidence="9">
    <location>
        <begin position="263"/>
        <end position="283"/>
    </location>
</feature>
<feature type="transmembrane region" description="Helical" evidence="9">
    <location>
        <begin position="496"/>
        <end position="517"/>
    </location>
</feature>
<evidence type="ECO:0000256" key="5">
    <source>
        <dbReference type="ARBA" id="ARBA00022692"/>
    </source>
</evidence>
<organism evidence="10 11">
    <name type="scientific">Oceanisphaera psychrotolerans</name>
    <dbReference type="NCBI Taxonomy" id="1414654"/>
    <lineage>
        <taxon>Bacteria</taxon>
        <taxon>Pseudomonadati</taxon>
        <taxon>Pseudomonadota</taxon>
        <taxon>Gammaproteobacteria</taxon>
        <taxon>Aeromonadales</taxon>
        <taxon>Aeromonadaceae</taxon>
        <taxon>Oceanisphaera</taxon>
    </lineage>
</organism>
<feature type="transmembrane region" description="Helical" evidence="9">
    <location>
        <begin position="348"/>
        <end position="371"/>
    </location>
</feature>
<dbReference type="PANTHER" id="PTHR30047">
    <property type="entry name" value="HIGH-AFFINITY CHOLINE TRANSPORT PROTEIN-RELATED"/>
    <property type="match status" value="1"/>
</dbReference>
<protein>
    <submittedName>
        <fullName evidence="10">Choline transporter</fullName>
    </submittedName>
</protein>
<comment type="subcellular location">
    <subcellularLocation>
        <location evidence="1">Cell membrane</location>
        <topology evidence="1">Multi-pass membrane protein</topology>
    </subcellularLocation>
</comment>
<keyword evidence="7 9" id="KW-0472">Membrane</keyword>
<dbReference type="EMBL" id="MDKE01000022">
    <property type="protein sequence ID" value="OIN09174.1"/>
    <property type="molecule type" value="Genomic_DNA"/>
</dbReference>
<feature type="transmembrane region" description="Helical" evidence="9">
    <location>
        <begin position="318"/>
        <end position="336"/>
    </location>
</feature>
<dbReference type="NCBIfam" id="TIGR00842">
    <property type="entry name" value="bcct"/>
    <property type="match status" value="1"/>
</dbReference>
<proteinExistence type="inferred from homology"/>
<accession>A0A1J4QDP1</accession>
<feature type="compositionally biased region" description="Basic and acidic residues" evidence="8">
    <location>
        <begin position="532"/>
        <end position="543"/>
    </location>
</feature>
<sequence>MRATSGILKGLNPTVTIASKVLVIGFVLFCAILANQAGQYFEAISGILLQNVKWFYLGLVTLMVGFLLYLMISRYGHIRLGKDDEKPEFSYLSWVSMLFSGGMGIGLIFWSVAEPMWLYAGNPFTAGLSNESASMAMQLAFFHWGLHPWSVFIIVALALSYFSYRKGLPFTLRSILYPLIGNRIYGPIGHTVDILSVAITAFGISQSLGMGVIQINSGLNQVFGVNIGFGVQLLIIVVLCTCAVASVLSGVGRGIRRLSEWNMLLSLLLVLIVLYVGPTRYLLNTLLESTGNYAQNIVGMSLWSDAQADSGWQNSWTAYYWPWWMLWAPFVGMFVARISRGRTIRELIGGALIVPTLITFLWISVFGGAALKVEQDARLAFEQQAAVLAESGQAPQDAFAGGPVLTATKDDTTRALFTLFDNLDGGALGKLLSVLACVLLATYFITSADSGTLVLCTLDAAGASEPPTMIRVLWGLLIAAIAAMLLYAGGLKAMQAASIIAGFPIAIFIAVMSLTLFHSIRREPQPWAMLPEHVRPEPNRLDDPETEAEPQERWQAAPLSGQ</sequence>
<dbReference type="GO" id="GO:0022857">
    <property type="term" value="F:transmembrane transporter activity"/>
    <property type="evidence" value="ECO:0007669"/>
    <property type="project" value="InterPro"/>
</dbReference>
<evidence type="ECO:0000256" key="6">
    <source>
        <dbReference type="ARBA" id="ARBA00022989"/>
    </source>
</evidence>
<evidence type="ECO:0000313" key="11">
    <source>
        <dbReference type="Proteomes" id="UP000243073"/>
    </source>
</evidence>
<dbReference type="AlphaFoldDB" id="A0A1J4QDP1"/>
<dbReference type="STRING" id="1414654.BFR47_02570"/>
<dbReference type="OrthoDB" id="9775735at2"/>
<feature type="transmembrane region" description="Helical" evidence="9">
    <location>
        <begin position="470"/>
        <end position="490"/>
    </location>
</feature>
<comment type="similarity">
    <text evidence="2">Belongs to the BCCT transporter (TC 2.A.15) family.</text>
</comment>
<feature type="transmembrane region" description="Helical" evidence="9">
    <location>
        <begin position="184"/>
        <end position="205"/>
    </location>
</feature>
<evidence type="ECO:0000256" key="3">
    <source>
        <dbReference type="ARBA" id="ARBA00022448"/>
    </source>
</evidence>
<feature type="region of interest" description="Disordered" evidence="8">
    <location>
        <begin position="531"/>
        <end position="562"/>
    </location>
</feature>
<gene>
    <name evidence="10" type="ORF">BFR47_02570</name>
</gene>
<keyword evidence="11" id="KW-1185">Reference proteome</keyword>